<organism evidence="1 2">
    <name type="scientific">Chryseobacterium camelliae</name>
    <dbReference type="NCBI Taxonomy" id="1265445"/>
    <lineage>
        <taxon>Bacteria</taxon>
        <taxon>Pseudomonadati</taxon>
        <taxon>Bacteroidota</taxon>
        <taxon>Flavobacteriia</taxon>
        <taxon>Flavobacteriales</taxon>
        <taxon>Weeksellaceae</taxon>
        <taxon>Chryseobacterium group</taxon>
        <taxon>Chryseobacterium</taxon>
    </lineage>
</organism>
<keyword evidence="2" id="KW-1185">Reference proteome</keyword>
<gene>
    <name evidence="1" type="ORF">PFY12_10325</name>
</gene>
<protein>
    <submittedName>
        <fullName evidence="1">Uncharacterized protein</fullName>
    </submittedName>
</protein>
<name>A0ABY7QLA1_9FLAO</name>
<evidence type="ECO:0000313" key="1">
    <source>
        <dbReference type="EMBL" id="WBV59453.1"/>
    </source>
</evidence>
<reference evidence="1 2" key="1">
    <citation type="submission" date="2023-01" db="EMBL/GenBank/DDBJ databases">
        <title>Complete genome of Chryseobacterium camelliae VAN22-5A.</title>
        <authorList>
            <person name="Zong G."/>
            <person name="Cao G."/>
        </authorList>
    </citation>
    <scope>NUCLEOTIDE SEQUENCE [LARGE SCALE GENOMIC DNA]</scope>
    <source>
        <strain evidence="1 2">VAN22-5A</strain>
    </source>
</reference>
<sequence length="97" mass="11341">MAFINKSINNKIGYHIFYTTYSDDFHVQVLLIDNTNPCNATYRIIDQHGETNSHGKLSDIEEGFKDQSSWTYVNFYLNSNKQTLTKTVSSIWKIQRK</sequence>
<proteinExistence type="predicted"/>
<dbReference type="RefSeq" id="WP_271147843.1">
    <property type="nucleotide sequence ID" value="NZ_CP115859.1"/>
</dbReference>
<evidence type="ECO:0000313" key="2">
    <source>
        <dbReference type="Proteomes" id="UP001210978"/>
    </source>
</evidence>
<dbReference type="Proteomes" id="UP001210978">
    <property type="component" value="Chromosome"/>
</dbReference>
<accession>A0ABY7QLA1</accession>
<dbReference type="EMBL" id="CP115859">
    <property type="protein sequence ID" value="WBV59453.1"/>
    <property type="molecule type" value="Genomic_DNA"/>
</dbReference>